<evidence type="ECO:0000313" key="3">
    <source>
        <dbReference type="Proteomes" id="UP001153365"/>
    </source>
</evidence>
<keyword evidence="3" id="KW-1185">Reference proteome</keyword>
<protein>
    <submittedName>
        <fullName evidence="2">Expressed protein</fullName>
    </submittedName>
</protein>
<proteinExistence type="predicted"/>
<reference evidence="2" key="1">
    <citation type="submission" date="2022-06" db="EMBL/GenBank/DDBJ databases">
        <authorList>
            <consortium name="SYNGENTA / RWTH Aachen University"/>
        </authorList>
    </citation>
    <scope>NUCLEOTIDE SEQUENCE</scope>
</reference>
<comment type="caution">
    <text evidence="2">The sequence shown here is derived from an EMBL/GenBank/DDBJ whole genome shotgun (WGS) entry which is preliminary data.</text>
</comment>
<name>A0AAV0BLD7_PHAPC</name>
<accession>A0AAV0BLD7</accession>
<evidence type="ECO:0000313" key="2">
    <source>
        <dbReference type="EMBL" id="CAH7687257.1"/>
    </source>
</evidence>
<sequence>MRTVNNSQQPDSVINNTSNTDQSTESDQSQNSSNQQPFSSSLRRRILASNTSFPLNPYQQLLEQMNHDFEWGLERSQAVARLRQRMNLINYLSNSRPTNQIIPQLTTTTTTDHTTASDTSTTFNQSRFGPRNLVGTLHQIRNRKAPVNHLHSQSKALVVYCGNDPELGDLRTTGTTPKLLNRQSGCGRLISIRATTPLELSLLSDLKNQSIPQNLPQPDDQNHSRQEMISLKDRLSRHSFVSSDCFPTPNSVGAVDDETRLDFERDQASNPFNSKSFFDTYCKCHLTYLGCLSW</sequence>
<organism evidence="2 3">
    <name type="scientific">Phakopsora pachyrhizi</name>
    <name type="common">Asian soybean rust disease fungus</name>
    <dbReference type="NCBI Taxonomy" id="170000"/>
    <lineage>
        <taxon>Eukaryota</taxon>
        <taxon>Fungi</taxon>
        <taxon>Dikarya</taxon>
        <taxon>Basidiomycota</taxon>
        <taxon>Pucciniomycotina</taxon>
        <taxon>Pucciniomycetes</taxon>
        <taxon>Pucciniales</taxon>
        <taxon>Phakopsoraceae</taxon>
        <taxon>Phakopsora</taxon>
    </lineage>
</organism>
<dbReference type="EMBL" id="CALTRL010005845">
    <property type="protein sequence ID" value="CAH7687257.1"/>
    <property type="molecule type" value="Genomic_DNA"/>
</dbReference>
<gene>
    <name evidence="2" type="ORF">PPACK8108_LOCUS22012</name>
</gene>
<feature type="compositionally biased region" description="Low complexity" evidence="1">
    <location>
        <begin position="15"/>
        <end position="41"/>
    </location>
</feature>
<feature type="region of interest" description="Disordered" evidence="1">
    <location>
        <begin position="1"/>
        <end position="41"/>
    </location>
</feature>
<feature type="compositionally biased region" description="Polar residues" evidence="1">
    <location>
        <begin position="1"/>
        <end position="14"/>
    </location>
</feature>
<evidence type="ECO:0000256" key="1">
    <source>
        <dbReference type="SAM" id="MobiDB-lite"/>
    </source>
</evidence>
<dbReference type="Proteomes" id="UP001153365">
    <property type="component" value="Unassembled WGS sequence"/>
</dbReference>
<dbReference type="AlphaFoldDB" id="A0AAV0BLD7"/>